<evidence type="ECO:0000313" key="3">
    <source>
        <dbReference type="Proteomes" id="UP000095751"/>
    </source>
</evidence>
<feature type="region of interest" description="Disordered" evidence="1">
    <location>
        <begin position="388"/>
        <end position="409"/>
    </location>
</feature>
<feature type="compositionally biased region" description="Basic residues" evidence="1">
    <location>
        <begin position="125"/>
        <end position="143"/>
    </location>
</feature>
<evidence type="ECO:0000256" key="1">
    <source>
        <dbReference type="SAM" id="MobiDB-lite"/>
    </source>
</evidence>
<organism evidence="2 3">
    <name type="scientific">Fragilariopsis cylindrus CCMP1102</name>
    <dbReference type="NCBI Taxonomy" id="635003"/>
    <lineage>
        <taxon>Eukaryota</taxon>
        <taxon>Sar</taxon>
        <taxon>Stramenopiles</taxon>
        <taxon>Ochrophyta</taxon>
        <taxon>Bacillariophyta</taxon>
        <taxon>Bacillariophyceae</taxon>
        <taxon>Bacillariophycidae</taxon>
        <taxon>Bacillariales</taxon>
        <taxon>Bacillariaceae</taxon>
        <taxon>Fragilariopsis</taxon>
    </lineage>
</organism>
<protein>
    <submittedName>
        <fullName evidence="2">Uncharacterized protein</fullName>
    </submittedName>
</protein>
<proteinExistence type="predicted"/>
<feature type="compositionally biased region" description="Polar residues" evidence="1">
    <location>
        <begin position="112"/>
        <end position="124"/>
    </location>
</feature>
<feature type="compositionally biased region" description="Polar residues" evidence="1">
    <location>
        <begin position="1"/>
        <end position="31"/>
    </location>
</feature>
<evidence type="ECO:0000313" key="2">
    <source>
        <dbReference type="EMBL" id="OEU22502.1"/>
    </source>
</evidence>
<feature type="compositionally biased region" description="Polar residues" evidence="1">
    <location>
        <begin position="154"/>
        <end position="167"/>
    </location>
</feature>
<feature type="region of interest" description="Disordered" evidence="1">
    <location>
        <begin position="1"/>
        <end position="47"/>
    </location>
</feature>
<dbReference type="AlphaFoldDB" id="A0A1E7FWI0"/>
<sequence>MNIQKFTLNNSSIRTSSKVEQQVQHHTSTNQPKRRKERDKNYRNPRMTLIPIASRSYRAAARTAVFTKNLQSFSWNNSSTNMKRPSYQLCFLSSREPPSSREEHRAGKHSEGQNYTSNDISNTSKRLKNPKRKESRQIRRRKQQQQQKQRESNEYSSSLVQHSQYSYRRNSASTSAVSWSSSTIHKKKKNPNTANIMQSMNASALLDPLNYCKGSPHVNNNASRSISGTDAARRLLRGKKDFLLAARTLNSEPVLLNGHGVPPALFQHCVDMADALLRHYGPDAVECSFHNYNNENNDNNSNSKVPLHLRVRRKDSTNSCLPPPSSDDANISNDEDNIGRNNGNIDWDHNLTLYLTVMERLAKNILRGAYFDFQPIRSGGILNHLARSSEQNQNDVKRNEENEKDDVDLDERVTTAGKESNIPPSPIVEFIQQNSSSSGHVLIRLQGCARPNGEFGDSSSRQPLTLVFDACFQNPSPMISKHDTS</sequence>
<gene>
    <name evidence="2" type="ORF">FRACYDRAFT_232659</name>
</gene>
<dbReference type="InParanoid" id="A0A1E7FWI0"/>
<feature type="region of interest" description="Disordered" evidence="1">
    <location>
        <begin position="314"/>
        <end position="335"/>
    </location>
</feature>
<reference evidence="2 3" key="1">
    <citation type="submission" date="2016-09" db="EMBL/GenBank/DDBJ databases">
        <title>Extensive genetic diversity and differential bi-allelic expression allows diatom success in the polar Southern Ocean.</title>
        <authorList>
            <consortium name="DOE Joint Genome Institute"/>
            <person name="Mock T."/>
            <person name="Otillar R.P."/>
            <person name="Strauss J."/>
            <person name="Dupont C."/>
            <person name="Frickenhaus S."/>
            <person name="Maumus F."/>
            <person name="Mcmullan M."/>
            <person name="Sanges R."/>
            <person name="Schmutz J."/>
            <person name="Toseland A."/>
            <person name="Valas R."/>
            <person name="Veluchamy A."/>
            <person name="Ward B.J."/>
            <person name="Allen A."/>
            <person name="Barry K."/>
            <person name="Falciatore A."/>
            <person name="Ferrante M."/>
            <person name="Fortunato A.E."/>
            <person name="Gloeckner G."/>
            <person name="Gruber A."/>
            <person name="Hipkin R."/>
            <person name="Janech M."/>
            <person name="Kroth P."/>
            <person name="Leese F."/>
            <person name="Lindquist E."/>
            <person name="Lyon B.R."/>
            <person name="Martin J."/>
            <person name="Mayer C."/>
            <person name="Parker M."/>
            <person name="Quesneville H."/>
            <person name="Raymond J."/>
            <person name="Uhlig C."/>
            <person name="Valentin K.U."/>
            <person name="Worden A.Z."/>
            <person name="Armbrust E.V."/>
            <person name="Bowler C."/>
            <person name="Green B."/>
            <person name="Moulton V."/>
            <person name="Van Oosterhout C."/>
            <person name="Grigoriev I."/>
        </authorList>
    </citation>
    <scope>NUCLEOTIDE SEQUENCE [LARGE SCALE GENOMIC DNA]</scope>
    <source>
        <strain evidence="2 3">CCMP1102</strain>
    </source>
</reference>
<dbReference type="EMBL" id="KV784353">
    <property type="protein sequence ID" value="OEU22502.1"/>
    <property type="molecule type" value="Genomic_DNA"/>
</dbReference>
<dbReference type="OrthoDB" id="47684at2759"/>
<name>A0A1E7FWI0_9STRA</name>
<accession>A0A1E7FWI0</accession>
<feature type="region of interest" description="Disordered" evidence="1">
    <location>
        <begin position="94"/>
        <end position="167"/>
    </location>
</feature>
<feature type="compositionally biased region" description="Basic and acidic residues" evidence="1">
    <location>
        <begin position="98"/>
        <end position="111"/>
    </location>
</feature>
<keyword evidence="3" id="KW-1185">Reference proteome</keyword>
<dbReference type="KEGG" id="fcy:FRACYDRAFT_232659"/>
<dbReference type="Proteomes" id="UP000095751">
    <property type="component" value="Unassembled WGS sequence"/>
</dbReference>